<sequence length="193" mass="22783">MRRLVIIWNKFQKTQTQHFENKNKRMLGWKKSWLVPSCCLKKEIHFETMLDLKIPMDVCTDLIVLTAACLLFTSKENKLPPFLCTVPGEKYHVELIISFQCNASPPMYCMVLQMETRSIQLVSQCQGKANIFEKSGTSIMPQHQRSEEERNFFLRRKILKRKIVPLKSWEDVRIPRMVVEMHGRIVPYHSSQK</sequence>
<dbReference type="EMBL" id="CAJVCH010229807">
    <property type="protein sequence ID" value="CAG7732366.1"/>
    <property type="molecule type" value="Genomic_DNA"/>
</dbReference>
<accession>A0A8J2PCZ3</accession>
<organism evidence="1 2">
    <name type="scientific">Allacma fusca</name>
    <dbReference type="NCBI Taxonomy" id="39272"/>
    <lineage>
        <taxon>Eukaryota</taxon>
        <taxon>Metazoa</taxon>
        <taxon>Ecdysozoa</taxon>
        <taxon>Arthropoda</taxon>
        <taxon>Hexapoda</taxon>
        <taxon>Collembola</taxon>
        <taxon>Symphypleona</taxon>
        <taxon>Sminthuridae</taxon>
        <taxon>Allacma</taxon>
    </lineage>
</organism>
<gene>
    <name evidence="1" type="ORF">AFUS01_LOCUS20887</name>
</gene>
<reference evidence="1" key="1">
    <citation type="submission" date="2021-06" db="EMBL/GenBank/DDBJ databases">
        <authorList>
            <person name="Hodson N. C."/>
            <person name="Mongue J. A."/>
            <person name="Jaron S. K."/>
        </authorList>
    </citation>
    <scope>NUCLEOTIDE SEQUENCE</scope>
</reference>
<keyword evidence="2" id="KW-1185">Reference proteome</keyword>
<name>A0A8J2PCZ3_9HEXA</name>
<dbReference type="Proteomes" id="UP000708208">
    <property type="component" value="Unassembled WGS sequence"/>
</dbReference>
<evidence type="ECO:0000313" key="1">
    <source>
        <dbReference type="EMBL" id="CAG7732366.1"/>
    </source>
</evidence>
<proteinExistence type="predicted"/>
<evidence type="ECO:0000313" key="2">
    <source>
        <dbReference type="Proteomes" id="UP000708208"/>
    </source>
</evidence>
<dbReference type="AlphaFoldDB" id="A0A8J2PCZ3"/>
<protein>
    <submittedName>
        <fullName evidence="1">Uncharacterized protein</fullName>
    </submittedName>
</protein>
<comment type="caution">
    <text evidence="1">The sequence shown here is derived from an EMBL/GenBank/DDBJ whole genome shotgun (WGS) entry which is preliminary data.</text>
</comment>